<dbReference type="Pfam" id="PF00046">
    <property type="entry name" value="Homeodomain"/>
    <property type="match status" value="1"/>
</dbReference>
<feature type="domain" description="Homeobox" evidence="8">
    <location>
        <begin position="24"/>
        <end position="84"/>
    </location>
</feature>
<name>A0A0C3RYE6_PHLG1</name>
<accession>A0A0C3RYE6</accession>
<dbReference type="HOGENOM" id="CLU_787793_0_0_1"/>
<evidence type="ECO:0000313" key="9">
    <source>
        <dbReference type="EMBL" id="KIP01192.1"/>
    </source>
</evidence>
<evidence type="ECO:0000313" key="10">
    <source>
        <dbReference type="Proteomes" id="UP000053257"/>
    </source>
</evidence>
<dbReference type="AlphaFoldDB" id="A0A0C3RYE6"/>
<dbReference type="GO" id="GO:0006357">
    <property type="term" value="P:regulation of transcription by RNA polymerase II"/>
    <property type="evidence" value="ECO:0007669"/>
    <property type="project" value="TreeGrafter"/>
</dbReference>
<keyword evidence="10" id="KW-1185">Reference proteome</keyword>
<dbReference type="GO" id="GO:0000978">
    <property type="term" value="F:RNA polymerase II cis-regulatory region sequence-specific DNA binding"/>
    <property type="evidence" value="ECO:0007669"/>
    <property type="project" value="TreeGrafter"/>
</dbReference>
<dbReference type="GO" id="GO:0005634">
    <property type="term" value="C:nucleus"/>
    <property type="evidence" value="ECO:0007669"/>
    <property type="project" value="UniProtKB-SubCell"/>
</dbReference>
<feature type="compositionally biased region" description="Low complexity" evidence="7">
    <location>
        <begin position="1"/>
        <end position="16"/>
    </location>
</feature>
<organism evidence="9 10">
    <name type="scientific">Phlebiopsis gigantea (strain 11061_1 CR5-6)</name>
    <name type="common">White-rot fungus</name>
    <name type="synonym">Peniophora gigantea</name>
    <dbReference type="NCBI Taxonomy" id="745531"/>
    <lineage>
        <taxon>Eukaryota</taxon>
        <taxon>Fungi</taxon>
        <taxon>Dikarya</taxon>
        <taxon>Basidiomycota</taxon>
        <taxon>Agaricomycotina</taxon>
        <taxon>Agaricomycetes</taxon>
        <taxon>Polyporales</taxon>
        <taxon>Phanerochaetaceae</taxon>
        <taxon>Phlebiopsis</taxon>
    </lineage>
</organism>
<dbReference type="SUPFAM" id="SSF46689">
    <property type="entry name" value="Homeodomain-like"/>
    <property type="match status" value="1"/>
</dbReference>
<dbReference type="PROSITE" id="PS50071">
    <property type="entry name" value="HOMEOBOX_2"/>
    <property type="match status" value="1"/>
</dbReference>
<feature type="DNA-binding region" description="Homeobox" evidence="5">
    <location>
        <begin position="26"/>
        <end position="85"/>
    </location>
</feature>
<evidence type="ECO:0000256" key="5">
    <source>
        <dbReference type="PROSITE-ProRule" id="PRU00108"/>
    </source>
</evidence>
<evidence type="ECO:0000256" key="1">
    <source>
        <dbReference type="ARBA" id="ARBA00004123"/>
    </source>
</evidence>
<reference evidence="9 10" key="1">
    <citation type="journal article" date="2014" name="PLoS Genet.">
        <title>Analysis of the Phlebiopsis gigantea genome, transcriptome and secretome provides insight into its pioneer colonization strategies of wood.</title>
        <authorList>
            <person name="Hori C."/>
            <person name="Ishida T."/>
            <person name="Igarashi K."/>
            <person name="Samejima M."/>
            <person name="Suzuki H."/>
            <person name="Master E."/>
            <person name="Ferreira P."/>
            <person name="Ruiz-Duenas F.J."/>
            <person name="Held B."/>
            <person name="Canessa P."/>
            <person name="Larrondo L.F."/>
            <person name="Schmoll M."/>
            <person name="Druzhinina I.S."/>
            <person name="Kubicek C.P."/>
            <person name="Gaskell J.A."/>
            <person name="Kersten P."/>
            <person name="St John F."/>
            <person name="Glasner J."/>
            <person name="Sabat G."/>
            <person name="Splinter BonDurant S."/>
            <person name="Syed K."/>
            <person name="Yadav J."/>
            <person name="Mgbeahuruike A.C."/>
            <person name="Kovalchuk A."/>
            <person name="Asiegbu F.O."/>
            <person name="Lackner G."/>
            <person name="Hoffmeister D."/>
            <person name="Rencoret J."/>
            <person name="Gutierrez A."/>
            <person name="Sun H."/>
            <person name="Lindquist E."/>
            <person name="Barry K."/>
            <person name="Riley R."/>
            <person name="Grigoriev I.V."/>
            <person name="Henrissat B."/>
            <person name="Kues U."/>
            <person name="Berka R.M."/>
            <person name="Martinez A.T."/>
            <person name="Covert S.F."/>
            <person name="Blanchette R.A."/>
            <person name="Cullen D."/>
        </authorList>
    </citation>
    <scope>NUCLEOTIDE SEQUENCE [LARGE SCALE GENOMIC DNA]</scope>
    <source>
        <strain evidence="9 10">11061_1 CR5-6</strain>
    </source>
</reference>
<keyword evidence="3 5" id="KW-0371">Homeobox</keyword>
<evidence type="ECO:0000256" key="7">
    <source>
        <dbReference type="SAM" id="MobiDB-lite"/>
    </source>
</evidence>
<dbReference type="OrthoDB" id="6159439at2759"/>
<evidence type="ECO:0000259" key="8">
    <source>
        <dbReference type="PROSITE" id="PS50071"/>
    </source>
</evidence>
<proteinExistence type="predicted"/>
<dbReference type="PANTHER" id="PTHR24324">
    <property type="entry name" value="HOMEOBOX PROTEIN HHEX"/>
    <property type="match status" value="1"/>
</dbReference>
<dbReference type="EMBL" id="KN840872">
    <property type="protein sequence ID" value="KIP01192.1"/>
    <property type="molecule type" value="Genomic_DNA"/>
</dbReference>
<sequence length="414" mass="46020">MPAPPSLSSNTLSESRSGGGLEDSTIRRTRIRFTHNQLAMLESLYHQTSHPTPQQREALAKDALTGVRNVTTWFQNKRQAMRKLTSRYGSTSSCDHTIPSSFVPQDLPLPYIASLRSTRVSASQPRRTIPSSVPRRLPIPYISSLRLTISPASEPTPPATVVCDSRTIHPYRHYHAHQAHQQLAVSRWPSLDQVATRAERRRSRYDARVQTLARTHSKCHDHKSKPRRPAINDFENNIRRHSSCSALELVCSTTVGVPDHDCGERDKNLSDGDGEYTEHSEIGSELETESGWVAASTQIGDVGLLGHGMAQKPKQPMSVNKLKARSTVSVDEPSMSIDKDIMSAALSLCDLGRLEHINIRFQHAEGLDLSKALPLDLWMRAGGGFNELQSVEPEPRLLPQMDVRENLRSGRSGA</sequence>
<comment type="subcellular location">
    <subcellularLocation>
        <location evidence="1 5 6">Nucleus</location>
    </subcellularLocation>
</comment>
<dbReference type="InterPro" id="IPR051000">
    <property type="entry name" value="Homeobox_DNA-bind_prot"/>
</dbReference>
<keyword evidence="4 5" id="KW-0539">Nucleus</keyword>
<dbReference type="Gene3D" id="1.10.10.60">
    <property type="entry name" value="Homeodomain-like"/>
    <property type="match status" value="1"/>
</dbReference>
<gene>
    <name evidence="9" type="ORF">PHLGIDRAFT_17374</name>
</gene>
<evidence type="ECO:0000256" key="3">
    <source>
        <dbReference type="ARBA" id="ARBA00023155"/>
    </source>
</evidence>
<dbReference type="GO" id="GO:0030154">
    <property type="term" value="P:cell differentiation"/>
    <property type="evidence" value="ECO:0007669"/>
    <property type="project" value="TreeGrafter"/>
</dbReference>
<protein>
    <recommendedName>
        <fullName evidence="8">Homeobox domain-containing protein</fullName>
    </recommendedName>
</protein>
<dbReference type="CDD" id="cd00086">
    <property type="entry name" value="homeodomain"/>
    <property type="match status" value="1"/>
</dbReference>
<dbReference type="SMART" id="SM00389">
    <property type="entry name" value="HOX"/>
    <property type="match status" value="1"/>
</dbReference>
<keyword evidence="2 5" id="KW-0238">DNA-binding</keyword>
<dbReference type="InterPro" id="IPR009057">
    <property type="entry name" value="Homeodomain-like_sf"/>
</dbReference>
<dbReference type="PANTHER" id="PTHR24324:SF5">
    <property type="entry name" value="HEMATOPOIETICALLY-EXPRESSED HOMEOBOX PROTEIN HHEX"/>
    <property type="match status" value="1"/>
</dbReference>
<evidence type="ECO:0000256" key="4">
    <source>
        <dbReference type="ARBA" id="ARBA00023242"/>
    </source>
</evidence>
<evidence type="ECO:0000256" key="2">
    <source>
        <dbReference type="ARBA" id="ARBA00023125"/>
    </source>
</evidence>
<feature type="region of interest" description="Disordered" evidence="7">
    <location>
        <begin position="1"/>
        <end position="27"/>
    </location>
</feature>
<evidence type="ECO:0000256" key="6">
    <source>
        <dbReference type="RuleBase" id="RU000682"/>
    </source>
</evidence>
<dbReference type="InterPro" id="IPR001356">
    <property type="entry name" value="HD"/>
</dbReference>
<dbReference type="STRING" id="745531.A0A0C3RYE6"/>
<dbReference type="Proteomes" id="UP000053257">
    <property type="component" value="Unassembled WGS sequence"/>
</dbReference>